<organism evidence="7 8">
    <name type="scientific">Flavobacterium psychrophilum</name>
    <dbReference type="NCBI Taxonomy" id="96345"/>
    <lineage>
        <taxon>Bacteria</taxon>
        <taxon>Pseudomonadati</taxon>
        <taxon>Bacteroidota</taxon>
        <taxon>Flavobacteriia</taxon>
        <taxon>Flavobacteriales</taxon>
        <taxon>Flavobacteriaceae</taxon>
        <taxon>Flavobacterium</taxon>
    </lineage>
</organism>
<dbReference type="Proteomes" id="UP000596329">
    <property type="component" value="Chromosome"/>
</dbReference>
<gene>
    <name evidence="7" type="ORF">H0H26_07815</name>
</gene>
<dbReference type="InterPro" id="IPR007452">
    <property type="entry name" value="TamB_C"/>
</dbReference>
<protein>
    <submittedName>
        <fullName evidence="7">Translocation/assembly module TamB</fullName>
    </submittedName>
</protein>
<evidence type="ECO:0000256" key="3">
    <source>
        <dbReference type="ARBA" id="ARBA00022989"/>
    </source>
</evidence>
<comment type="subcellular location">
    <subcellularLocation>
        <location evidence="1">Membrane</location>
        <topology evidence="1">Single-pass membrane protein</topology>
    </subcellularLocation>
</comment>
<evidence type="ECO:0000256" key="5">
    <source>
        <dbReference type="SAM" id="MobiDB-lite"/>
    </source>
</evidence>
<feature type="region of interest" description="Disordered" evidence="5">
    <location>
        <begin position="1461"/>
        <end position="1508"/>
    </location>
</feature>
<dbReference type="Pfam" id="PF04357">
    <property type="entry name" value="TamB"/>
    <property type="match status" value="1"/>
</dbReference>
<keyword evidence="4" id="KW-0472">Membrane</keyword>
<evidence type="ECO:0000256" key="1">
    <source>
        <dbReference type="ARBA" id="ARBA00004167"/>
    </source>
</evidence>
<keyword evidence="3" id="KW-1133">Transmembrane helix</keyword>
<dbReference type="GO" id="GO:0009306">
    <property type="term" value="P:protein secretion"/>
    <property type="evidence" value="ECO:0007669"/>
    <property type="project" value="InterPro"/>
</dbReference>
<evidence type="ECO:0000313" key="7">
    <source>
        <dbReference type="EMBL" id="QRE02827.1"/>
    </source>
</evidence>
<proteinExistence type="predicted"/>
<dbReference type="EMBL" id="CP059075">
    <property type="protein sequence ID" value="QRE02827.1"/>
    <property type="molecule type" value="Genomic_DNA"/>
</dbReference>
<feature type="compositionally biased region" description="Basic and acidic residues" evidence="5">
    <location>
        <begin position="1462"/>
        <end position="1473"/>
    </location>
</feature>
<evidence type="ECO:0000259" key="6">
    <source>
        <dbReference type="Pfam" id="PF04357"/>
    </source>
</evidence>
<dbReference type="RefSeq" id="WP_203095593.1">
    <property type="nucleotide sequence ID" value="NZ_CP059075.1"/>
</dbReference>
<feature type="domain" description="Translocation and assembly module TamB C-terminal" evidence="6">
    <location>
        <begin position="1022"/>
        <end position="1446"/>
    </location>
</feature>
<dbReference type="GO" id="GO:0005886">
    <property type="term" value="C:plasma membrane"/>
    <property type="evidence" value="ECO:0007669"/>
    <property type="project" value="InterPro"/>
</dbReference>
<accession>A0A7U2NCX4</accession>
<evidence type="ECO:0000313" key="8">
    <source>
        <dbReference type="Proteomes" id="UP000596329"/>
    </source>
</evidence>
<keyword evidence="2" id="KW-0812">Transmembrane</keyword>
<evidence type="ECO:0000256" key="2">
    <source>
        <dbReference type="ARBA" id="ARBA00022692"/>
    </source>
</evidence>
<evidence type="ECO:0000256" key="4">
    <source>
        <dbReference type="ARBA" id="ARBA00023136"/>
    </source>
</evidence>
<sequence>MEEKKKNTALKKLRKYTLLFLTGLVLLLLGLGIALSLPSVQTMLGQYATEQLNKEFGTNITIQEANFTIFGGVKLKKVLIRDHKKDTLFYINRLKTNILDAKKLIDGDLHFGDVALDGLFFNLKNYKGEKDNNLDKFIDLLDDGKPSKSKKKFLLTANKFNLTNGKFSFNDYNIEKPLLFSAKRLNAVTKNFKILGPDVTTYIQEMSFVDNRGLVIDDLISKFTYTKKHILLEKLTVKTPKSDLEGSIALRYDRKDFSDFNNKVIFDVKVDKASISSNDLQHFYGEFGKNQRFNLSGKLLGTLNNFSTKKLKLIDYNKSEIIGDFTFKNLFSKNKGDFYMKGNYSKISSTYNNLNAILPRVLGNNLPTTFKKFGTFTISGTTEVTLKTIKAAVLLKTALGNVKSNLTMTNINNIDNATYIGNVKLDNFNLGKLLSRTDVGVVNLDVNVDGKGFNQKYLNTKLQGNIQSVSYDQYNYKNIVVDGTMIKSIFTGNITVNDPNLQMNFDGILNLNNKVNKYDFHANVEYANLEKLKLYTADSISVFHGDVTMKLQGNSIDNLYGEVFINSTSYENNKDTYFFDDFVVKSSFDENRIRTMTINSPDIIEGKVVGKFQFNQLQKLIENSLGSLYANYLPNKVSKGQFLKFDFNVYSKLIEIFLPEVSLGQNTFMKGMISADNDEFKFNFKSPNITAYNNYFDNISIDIDNKNPLYNVYVEMDSIKTKHYKVSDFSLINVTANDTLFFRTEFKGGKKADDFYNLNLYHTINKDKNSVVGIKKSEINFKNYLWFINEDESKDNKIIFNKKLTDFSIEKISMSHKNQAMELMGILRDSTYKDLKLSLKNVDLDKITPSVDSLKFKGKVNGLVNFKQNKSIYEPTASVTIDSLKINNLALGKLAIDVTGDDSFKNFKINSVLKNDGLESFSADGNVFIENKKPLLDLDLRLNNFNIGVFSALGGDVITNIRGLASGTASFEGELENPEIKGRLYLNKSGLKIPYLNLDYDFENNSVVDVTENQFSFRNIKITDSKYSTKGILSGGIKHHNFGDWFLDLNLASNRLLALDTKDAEEVLYYGTAFIDGDATIKGPTNGLVITVNAKSEKGTSVKIPITDSEVSSENDYIKFKSRKDDFVNKTKNKKQKTYKGVELNFELDITKDAEIEVIIDKNSGHSLKGRGAGTLALEINTLGKFKMNGDFQVYEGVYNFKYGGIIDKKFKIKPLGSISWDGDPLNATLNMEAVYVTEANPGILLENSSFTKKIPTEVVIKLTDKLTSPTPDISINFPTLSSVLKSEIEYKLSDSDKRQTQAMALLSSGNFLSDKGVGENIITGNLLEKANSLFQDIFSNPDDKLKIDPYFIQANKRSLDSRTEGQVGVTLSTKINDKVTINGKLGIPVGGVNESVIVGDVEVQLRLNDDGSLKARFFNRGNDTNYTGESIGYTQGFGVSYEVDFNTFKELLSKILNSKNNKKEKESKKEEAPDSDLLPEFIQFTEKRHKKTTEKPKNIPETAPDLN</sequence>
<name>A0A7U2NCX4_FLAPS</name>
<reference evidence="7 8" key="1">
    <citation type="submission" date="2020-07" db="EMBL/GenBank/DDBJ databases">
        <title>Genomic characterization of Flavobacterium psychrophilum strains.</title>
        <authorList>
            <person name="Castillo D."/>
            <person name="Jorgensen J."/>
            <person name="Middelboe M."/>
        </authorList>
    </citation>
    <scope>NUCLEOTIDE SEQUENCE [LARGE SCALE GENOMIC DNA]</scope>
    <source>
        <strain evidence="7 8">FPS-R7</strain>
    </source>
</reference>